<accession>A0AAN6PJE7</accession>
<evidence type="ECO:0000313" key="5">
    <source>
        <dbReference type="EMBL" id="KAK4042099.1"/>
    </source>
</evidence>
<evidence type="ECO:0000256" key="3">
    <source>
        <dbReference type="ARBA" id="ARBA00023288"/>
    </source>
</evidence>
<feature type="compositionally biased region" description="Low complexity" evidence="4">
    <location>
        <begin position="27"/>
        <end position="38"/>
    </location>
</feature>
<dbReference type="AlphaFoldDB" id="A0AAN6PJE7"/>
<dbReference type="InterPro" id="IPR031632">
    <property type="entry name" value="SVIP"/>
</dbReference>
<keyword evidence="3" id="KW-0449">Lipoprotein</keyword>
<organism evidence="5 6">
    <name type="scientific">Parachaetomium inaequale</name>
    <dbReference type="NCBI Taxonomy" id="2588326"/>
    <lineage>
        <taxon>Eukaryota</taxon>
        <taxon>Fungi</taxon>
        <taxon>Dikarya</taxon>
        <taxon>Ascomycota</taxon>
        <taxon>Pezizomycotina</taxon>
        <taxon>Sordariomycetes</taxon>
        <taxon>Sordariomycetidae</taxon>
        <taxon>Sordariales</taxon>
        <taxon>Chaetomiaceae</taxon>
        <taxon>Parachaetomium</taxon>
    </lineage>
</organism>
<evidence type="ECO:0000256" key="2">
    <source>
        <dbReference type="ARBA" id="ARBA00023139"/>
    </source>
</evidence>
<gene>
    <name evidence="5" type="ORF">C8A01DRAFT_33863</name>
</gene>
<protein>
    <submittedName>
        <fullName evidence="5">Uncharacterized protein</fullName>
    </submittedName>
</protein>
<reference evidence="6" key="1">
    <citation type="journal article" date="2023" name="Mol. Phylogenet. Evol.">
        <title>Genome-scale phylogeny and comparative genomics of the fungal order Sordariales.</title>
        <authorList>
            <person name="Hensen N."/>
            <person name="Bonometti L."/>
            <person name="Westerberg I."/>
            <person name="Brannstrom I.O."/>
            <person name="Guillou S."/>
            <person name="Cros-Aarteil S."/>
            <person name="Calhoun S."/>
            <person name="Haridas S."/>
            <person name="Kuo A."/>
            <person name="Mondo S."/>
            <person name="Pangilinan J."/>
            <person name="Riley R."/>
            <person name="LaButti K."/>
            <person name="Andreopoulos B."/>
            <person name="Lipzen A."/>
            <person name="Chen C."/>
            <person name="Yan M."/>
            <person name="Daum C."/>
            <person name="Ng V."/>
            <person name="Clum A."/>
            <person name="Steindorff A."/>
            <person name="Ohm R.A."/>
            <person name="Martin F."/>
            <person name="Silar P."/>
            <person name="Natvig D.O."/>
            <person name="Lalanne C."/>
            <person name="Gautier V."/>
            <person name="Ament-Velasquez S.L."/>
            <person name="Kruys A."/>
            <person name="Hutchinson M.I."/>
            <person name="Powell A.J."/>
            <person name="Barry K."/>
            <person name="Miller A.N."/>
            <person name="Grigoriev I.V."/>
            <person name="Debuchy R."/>
            <person name="Gladieux P."/>
            <person name="Hiltunen Thoren M."/>
            <person name="Johannesson H."/>
        </authorList>
    </citation>
    <scope>NUCLEOTIDE SEQUENCE [LARGE SCALE GENOMIC DNA]</scope>
    <source>
        <strain evidence="6">CBS 284.82</strain>
    </source>
</reference>
<name>A0AAN6PJE7_9PEZI</name>
<dbReference type="Pfam" id="PF15811">
    <property type="entry name" value="SVIP"/>
    <property type="match status" value="1"/>
</dbReference>
<sequence length="127" mass="12979">MGNLCSSERDPFSQPGRPLGTTPPTPTSASVPAAAKSPRTVGGPPRTLGGSSSPTTAAAASGPDDARQRAAAAAEERDKKAKQGGGKLKAKLAQRRAMTDADALEEASRTEQRQREVDESASALAHS</sequence>
<keyword evidence="2" id="KW-0564">Palmitate</keyword>
<proteinExistence type="predicted"/>
<keyword evidence="1" id="KW-0519">Myristate</keyword>
<feature type="region of interest" description="Disordered" evidence="4">
    <location>
        <begin position="1"/>
        <end position="127"/>
    </location>
</feature>
<evidence type="ECO:0000313" key="6">
    <source>
        <dbReference type="Proteomes" id="UP001303115"/>
    </source>
</evidence>
<evidence type="ECO:0000256" key="4">
    <source>
        <dbReference type="SAM" id="MobiDB-lite"/>
    </source>
</evidence>
<feature type="compositionally biased region" description="Low complexity" evidence="4">
    <location>
        <begin position="50"/>
        <end position="63"/>
    </location>
</feature>
<feature type="compositionally biased region" description="Basic and acidic residues" evidence="4">
    <location>
        <begin position="106"/>
        <end position="118"/>
    </location>
</feature>
<dbReference type="Proteomes" id="UP001303115">
    <property type="component" value="Unassembled WGS sequence"/>
</dbReference>
<comment type="caution">
    <text evidence="5">The sequence shown here is derived from an EMBL/GenBank/DDBJ whole genome shotgun (WGS) entry which is preliminary data.</text>
</comment>
<feature type="compositionally biased region" description="Basic and acidic residues" evidence="4">
    <location>
        <begin position="64"/>
        <end position="81"/>
    </location>
</feature>
<keyword evidence="6" id="KW-1185">Reference proteome</keyword>
<dbReference type="EMBL" id="MU854346">
    <property type="protein sequence ID" value="KAK4042099.1"/>
    <property type="molecule type" value="Genomic_DNA"/>
</dbReference>
<evidence type="ECO:0000256" key="1">
    <source>
        <dbReference type="ARBA" id="ARBA00022707"/>
    </source>
</evidence>